<dbReference type="InterPro" id="IPR033635">
    <property type="entry name" value="ANKS1/Caskin"/>
</dbReference>
<evidence type="ECO:0000256" key="1">
    <source>
        <dbReference type="ARBA" id="ARBA00022737"/>
    </source>
</evidence>
<dbReference type="PANTHER" id="PTHR24174">
    <property type="entry name" value="ANKYRIN REPEAT AND STERILE ALPHA MOTIF DOMAIN-CONTAINING PROTEIN 1"/>
    <property type="match status" value="1"/>
</dbReference>
<dbReference type="FunFam" id="1.10.150.50:FF:000028">
    <property type="entry name" value="caskin-2 isoform X2"/>
    <property type="match status" value="1"/>
</dbReference>
<dbReference type="Gene3D" id="1.10.150.50">
    <property type="entry name" value="Transcription Factor, Ets-1"/>
    <property type="match status" value="2"/>
</dbReference>
<dbReference type="InterPro" id="IPR013761">
    <property type="entry name" value="SAM/pointed_sf"/>
</dbReference>
<dbReference type="AlphaFoldDB" id="A0A914ALX1"/>
<feature type="domain" description="SAM" evidence="3">
    <location>
        <begin position="1"/>
        <end position="50"/>
    </location>
</feature>
<evidence type="ECO:0000313" key="4">
    <source>
        <dbReference type="EnsemblMetazoa" id="XP_038064429.1"/>
    </source>
</evidence>
<dbReference type="PANTHER" id="PTHR24174:SF16">
    <property type="entry name" value="CASKIN-2"/>
    <property type="match status" value="1"/>
</dbReference>
<sequence>MLEYTNNFSKAGYDMPTIARMTPEDLTAIGVTKPGHRKRISAMISQLNEPDGIPNYKPPDVVMWLKLLDLYQYYNTFLSNSYGTMDAVSKITWEDLQEMGINQLGETVVLFSTIRFFIVANFR</sequence>
<dbReference type="EnsemblMetazoa" id="XM_038208501.1">
    <property type="protein sequence ID" value="XP_038064429.1"/>
    <property type="gene ID" value="LOC119734883"/>
</dbReference>
<dbReference type="PROSITE" id="PS50105">
    <property type="entry name" value="SAM_DOMAIN"/>
    <property type="match status" value="2"/>
</dbReference>
<dbReference type="SUPFAM" id="SSF47769">
    <property type="entry name" value="SAM/Pointed domain"/>
    <property type="match status" value="2"/>
</dbReference>
<dbReference type="RefSeq" id="XP_038064429.1">
    <property type="nucleotide sequence ID" value="XM_038208501.1"/>
</dbReference>
<evidence type="ECO:0000313" key="5">
    <source>
        <dbReference type="Proteomes" id="UP000887568"/>
    </source>
</evidence>
<protein>
    <recommendedName>
        <fullName evidence="3">SAM domain-containing protein</fullName>
    </recommendedName>
</protein>
<organism evidence="4 5">
    <name type="scientific">Patiria miniata</name>
    <name type="common">Bat star</name>
    <name type="synonym">Asterina miniata</name>
    <dbReference type="NCBI Taxonomy" id="46514"/>
    <lineage>
        <taxon>Eukaryota</taxon>
        <taxon>Metazoa</taxon>
        <taxon>Echinodermata</taxon>
        <taxon>Eleutherozoa</taxon>
        <taxon>Asterozoa</taxon>
        <taxon>Asteroidea</taxon>
        <taxon>Valvatacea</taxon>
        <taxon>Valvatida</taxon>
        <taxon>Asterinidae</taxon>
        <taxon>Patiria</taxon>
    </lineage>
</organism>
<dbReference type="Proteomes" id="UP000887568">
    <property type="component" value="Unplaced"/>
</dbReference>
<reference evidence="4" key="1">
    <citation type="submission" date="2022-11" db="UniProtKB">
        <authorList>
            <consortium name="EnsemblMetazoa"/>
        </authorList>
    </citation>
    <scope>IDENTIFICATION</scope>
</reference>
<name>A0A914ALX1_PATMI</name>
<dbReference type="Pfam" id="PF00536">
    <property type="entry name" value="SAM_1"/>
    <property type="match status" value="2"/>
</dbReference>
<dbReference type="SMART" id="SM00454">
    <property type="entry name" value="SAM"/>
    <property type="match status" value="2"/>
</dbReference>
<accession>A0A914ALX1</accession>
<evidence type="ECO:0000256" key="2">
    <source>
        <dbReference type="ARBA" id="ARBA00023043"/>
    </source>
</evidence>
<dbReference type="GeneID" id="119734883"/>
<dbReference type="InterPro" id="IPR001660">
    <property type="entry name" value="SAM"/>
</dbReference>
<dbReference type="OrthoDB" id="5314041at2759"/>
<keyword evidence="5" id="KW-1185">Reference proteome</keyword>
<evidence type="ECO:0000259" key="3">
    <source>
        <dbReference type="PROSITE" id="PS50105"/>
    </source>
</evidence>
<keyword evidence="2" id="KW-0040">ANK repeat</keyword>
<keyword evidence="1" id="KW-0677">Repeat</keyword>
<feature type="domain" description="SAM" evidence="3">
    <location>
        <begin position="56"/>
        <end position="120"/>
    </location>
</feature>
<proteinExistence type="predicted"/>